<feature type="region of interest" description="Disordered" evidence="7">
    <location>
        <begin position="88"/>
        <end position="114"/>
    </location>
</feature>
<dbReference type="Proteomes" id="UP000279259">
    <property type="component" value="Unassembled WGS sequence"/>
</dbReference>
<evidence type="ECO:0000313" key="9">
    <source>
        <dbReference type="Proteomes" id="UP000279259"/>
    </source>
</evidence>
<organism evidence="8 9">
    <name type="scientific">Saitozyma podzolica</name>
    <dbReference type="NCBI Taxonomy" id="1890683"/>
    <lineage>
        <taxon>Eukaryota</taxon>
        <taxon>Fungi</taxon>
        <taxon>Dikarya</taxon>
        <taxon>Basidiomycota</taxon>
        <taxon>Agaricomycotina</taxon>
        <taxon>Tremellomycetes</taxon>
        <taxon>Tremellales</taxon>
        <taxon>Trimorphomycetaceae</taxon>
        <taxon>Saitozyma</taxon>
    </lineage>
</organism>
<comment type="function">
    <text evidence="6">Subunit of the oligosaccharyl transferase (OST) complex that catalyzes the initial transfer of a defined glycan (Glc(3)Man(9)GlcNAc(2) in eukaryotes) from the lipid carrier dolichol-pyrophosphate to an asparagine residue within an Asn-X-Ser/Thr consensus motif in nascent polypeptide chains, the first step in protein N-glycosylation. N-glycosylation occurs cotranslationally and the complex associates with the Sec61 complex at the channel-forming translocon complex that mediates protein translocation across the endoplasmic reticulum (ER). All subunits are required for a maximal enzyme activity.</text>
</comment>
<sequence>MSTSYADIKALHASLPSFRPPLSIAALGPMALVFLVAFFALAFIFTTLPKSKFPGPELGTALVGSLLAGFGVVALFCTVGVMLDGIRPGPRAQGREQESEGEGSGDDGGGGGSTTWLSRGDKYPCIGIPMNTDSLTPIWVPLTPPITALAALAAMRRNPVRGTCVGPA</sequence>
<evidence type="ECO:0000256" key="4">
    <source>
        <dbReference type="ARBA" id="ARBA00022989"/>
    </source>
</evidence>
<dbReference type="GO" id="GO:0006487">
    <property type="term" value="P:protein N-linked glycosylation"/>
    <property type="evidence" value="ECO:0007669"/>
    <property type="project" value="UniProtKB-UniRule"/>
</dbReference>
<evidence type="ECO:0000256" key="1">
    <source>
        <dbReference type="ARBA" id="ARBA00004141"/>
    </source>
</evidence>
<comment type="similarity">
    <text evidence="2 6">Belongs to the OST5 family.</text>
</comment>
<evidence type="ECO:0000256" key="5">
    <source>
        <dbReference type="ARBA" id="ARBA00023136"/>
    </source>
</evidence>
<keyword evidence="9" id="KW-1185">Reference proteome</keyword>
<evidence type="ECO:0000256" key="3">
    <source>
        <dbReference type="ARBA" id="ARBA00022692"/>
    </source>
</evidence>
<evidence type="ECO:0000256" key="6">
    <source>
        <dbReference type="RuleBase" id="RU367008"/>
    </source>
</evidence>
<accession>A0A427YW79</accession>
<keyword evidence="4 6" id="KW-1133">Transmembrane helix</keyword>
<keyword evidence="5 6" id="KW-0472">Membrane</keyword>
<reference evidence="8 9" key="1">
    <citation type="submission" date="2018-11" db="EMBL/GenBank/DDBJ databases">
        <title>Genome sequence of Saitozyma podzolica DSM 27192.</title>
        <authorList>
            <person name="Aliyu H."/>
            <person name="Gorte O."/>
            <person name="Ochsenreither K."/>
        </authorList>
    </citation>
    <scope>NUCLEOTIDE SEQUENCE [LARGE SCALE GENOMIC DNA]</scope>
    <source>
        <strain evidence="8 9">DSM 27192</strain>
    </source>
</reference>
<feature type="transmembrane region" description="Helical" evidence="6">
    <location>
        <begin position="21"/>
        <end position="46"/>
    </location>
</feature>
<dbReference type="GO" id="GO:0008250">
    <property type="term" value="C:oligosaccharyltransferase complex"/>
    <property type="evidence" value="ECO:0007669"/>
    <property type="project" value="UniProtKB-UniRule"/>
</dbReference>
<proteinExistence type="inferred from homology"/>
<feature type="transmembrane region" description="Helical" evidence="6">
    <location>
        <begin position="58"/>
        <end position="83"/>
    </location>
</feature>
<gene>
    <name evidence="8" type="ORF">EHS25_000406</name>
</gene>
<evidence type="ECO:0000256" key="2">
    <source>
        <dbReference type="ARBA" id="ARBA00009825"/>
    </source>
</evidence>
<evidence type="ECO:0000313" key="8">
    <source>
        <dbReference type="EMBL" id="RSH95319.1"/>
    </source>
</evidence>
<comment type="subunit">
    <text evidence="6">Component of the oligosaccharyltransferase (OST) complex.</text>
</comment>
<protein>
    <recommendedName>
        <fullName evidence="6">Dolichyl-diphosphooligosaccharide-protein glycosyltransferase subunit OST5</fullName>
    </recommendedName>
</protein>
<dbReference type="EMBL" id="RSCD01000001">
    <property type="protein sequence ID" value="RSH95319.1"/>
    <property type="molecule type" value="Genomic_DNA"/>
</dbReference>
<evidence type="ECO:0000256" key="7">
    <source>
        <dbReference type="SAM" id="MobiDB-lite"/>
    </source>
</evidence>
<comment type="caution">
    <text evidence="8">The sequence shown here is derived from an EMBL/GenBank/DDBJ whole genome shotgun (WGS) entry which is preliminary data.</text>
</comment>
<dbReference type="Pfam" id="PF05251">
    <property type="entry name" value="Ost5"/>
    <property type="match status" value="1"/>
</dbReference>
<dbReference type="AlphaFoldDB" id="A0A427YW79"/>
<dbReference type="OrthoDB" id="2503643at2759"/>
<dbReference type="STRING" id="1890683.A0A427YW79"/>
<name>A0A427YW79_9TREE</name>
<keyword evidence="3 6" id="KW-0812">Transmembrane</keyword>
<comment type="subcellular location">
    <subcellularLocation>
        <location evidence="1 6">Membrane</location>
        <topology evidence="1 6">Multi-pass membrane protein</topology>
    </subcellularLocation>
</comment>
<dbReference type="InterPro" id="IPR007915">
    <property type="entry name" value="TMEM258/Ost5"/>
</dbReference>